<dbReference type="EnsemblPlants" id="ORUFI01G27460.1">
    <property type="protein sequence ID" value="ORUFI01G27460.1"/>
    <property type="gene ID" value="ORUFI01G27460"/>
</dbReference>
<reference evidence="2" key="1">
    <citation type="submission" date="2013-06" db="EMBL/GenBank/DDBJ databases">
        <authorList>
            <person name="Zhao Q."/>
        </authorList>
    </citation>
    <scope>NUCLEOTIDE SEQUENCE</scope>
    <source>
        <strain evidence="2">cv. W1943</strain>
    </source>
</reference>
<protein>
    <submittedName>
        <fullName evidence="1">Uncharacterized protein</fullName>
    </submittedName>
</protein>
<reference evidence="1" key="2">
    <citation type="submission" date="2015-06" db="UniProtKB">
        <authorList>
            <consortium name="EnsemblPlants"/>
        </authorList>
    </citation>
    <scope>IDENTIFICATION</scope>
</reference>
<proteinExistence type="predicted"/>
<dbReference type="Gramene" id="ORUFI01G27460.1">
    <property type="protein sequence ID" value="ORUFI01G27460.1"/>
    <property type="gene ID" value="ORUFI01G27460"/>
</dbReference>
<dbReference type="Proteomes" id="UP000008022">
    <property type="component" value="Unassembled WGS sequence"/>
</dbReference>
<evidence type="ECO:0000313" key="2">
    <source>
        <dbReference type="Proteomes" id="UP000008022"/>
    </source>
</evidence>
<dbReference type="AlphaFoldDB" id="A0A0E0MZZ7"/>
<name>A0A0E0MZZ7_ORYRU</name>
<keyword evidence="2" id="KW-1185">Reference proteome</keyword>
<sequence length="71" mass="7298">MGEVARVWEIGLGGGGVAAKPSAHAEAVDKSEIGGGAEDTGEAVLRSALHSTWLICKTTRGFNLQVRSSTC</sequence>
<evidence type="ECO:0000313" key="1">
    <source>
        <dbReference type="EnsemblPlants" id="ORUFI01G27460.1"/>
    </source>
</evidence>
<dbReference type="HOGENOM" id="CLU_2744419_0_0_1"/>
<accession>A0A0E0MZZ7</accession>
<organism evidence="1 2">
    <name type="scientific">Oryza rufipogon</name>
    <name type="common">Brownbeard rice</name>
    <name type="synonym">Asian wild rice</name>
    <dbReference type="NCBI Taxonomy" id="4529"/>
    <lineage>
        <taxon>Eukaryota</taxon>
        <taxon>Viridiplantae</taxon>
        <taxon>Streptophyta</taxon>
        <taxon>Embryophyta</taxon>
        <taxon>Tracheophyta</taxon>
        <taxon>Spermatophyta</taxon>
        <taxon>Magnoliopsida</taxon>
        <taxon>Liliopsida</taxon>
        <taxon>Poales</taxon>
        <taxon>Poaceae</taxon>
        <taxon>BOP clade</taxon>
        <taxon>Oryzoideae</taxon>
        <taxon>Oryzeae</taxon>
        <taxon>Oryzinae</taxon>
        <taxon>Oryza</taxon>
    </lineage>
</organism>